<evidence type="ECO:0000313" key="2">
    <source>
        <dbReference type="EMBL" id="WBP85153.1"/>
    </source>
</evidence>
<dbReference type="Proteomes" id="UP001212821">
    <property type="component" value="Chromosome"/>
</dbReference>
<proteinExistence type="predicted"/>
<keyword evidence="3" id="KW-1185">Reference proteome</keyword>
<gene>
    <name evidence="2" type="ORF">O1G21_04315</name>
</gene>
<dbReference type="InterPro" id="IPR011008">
    <property type="entry name" value="Dimeric_a/b-barrel"/>
</dbReference>
<dbReference type="EMBL" id="CP115450">
    <property type="protein sequence ID" value="WBP85153.1"/>
    <property type="molecule type" value="Genomic_DNA"/>
</dbReference>
<dbReference type="RefSeq" id="WP_270140907.1">
    <property type="nucleotide sequence ID" value="NZ_CP115450.1"/>
</dbReference>
<feature type="domain" description="EthD" evidence="1">
    <location>
        <begin position="11"/>
        <end position="94"/>
    </location>
</feature>
<dbReference type="NCBIfam" id="TIGR02118">
    <property type="entry name" value="EthD family reductase"/>
    <property type="match status" value="1"/>
</dbReference>
<dbReference type="Gene3D" id="3.30.70.100">
    <property type="match status" value="2"/>
</dbReference>
<feature type="domain" description="EthD" evidence="1">
    <location>
        <begin position="127"/>
        <end position="202"/>
    </location>
</feature>
<evidence type="ECO:0000259" key="1">
    <source>
        <dbReference type="Pfam" id="PF07110"/>
    </source>
</evidence>
<organism evidence="2 3">
    <name type="scientific">Kitasatospora cathayae</name>
    <dbReference type="NCBI Taxonomy" id="3004092"/>
    <lineage>
        <taxon>Bacteria</taxon>
        <taxon>Bacillati</taxon>
        <taxon>Actinomycetota</taxon>
        <taxon>Actinomycetes</taxon>
        <taxon>Kitasatosporales</taxon>
        <taxon>Streptomycetaceae</taxon>
        <taxon>Kitasatospora</taxon>
    </lineage>
</organism>
<accession>A0ABY7PXI8</accession>
<reference evidence="3" key="1">
    <citation type="submission" date="2022-12" db="EMBL/GenBank/DDBJ databases">
        <authorList>
            <person name="Mo P."/>
        </authorList>
    </citation>
    <scope>NUCLEOTIDE SEQUENCE [LARGE SCALE GENOMIC DNA]</scope>
    <source>
        <strain evidence="3">HUAS 3-15</strain>
    </source>
</reference>
<dbReference type="SUPFAM" id="SSF54909">
    <property type="entry name" value="Dimeric alpha+beta barrel"/>
    <property type="match status" value="2"/>
</dbReference>
<sequence>MIHQIILAHPKPGMSEREFQRYWIEEHAVRYAAKIPQIKRYCVDTRVARPDDEADPLWSGVAEIWLENEQEQLASLQSPEFLEGARLDEPRWAAFWRTVVLDTDAHVLAPGAGGVPAIKVMILVKRREGLPLADFRADSLTRHAPLAEKVPGLRRYVQNHTRDAFYGVGEAVLDAAYQLWFDDVRAYETARSTPEYRALLGDLGRIAEPRYVHTLLLEEHWILGRETGA</sequence>
<name>A0ABY7PXI8_9ACTN</name>
<evidence type="ECO:0000313" key="3">
    <source>
        <dbReference type="Proteomes" id="UP001212821"/>
    </source>
</evidence>
<dbReference type="InterPro" id="IPR009799">
    <property type="entry name" value="EthD_dom"/>
</dbReference>
<protein>
    <submittedName>
        <fullName evidence="2">EthD family reductase</fullName>
    </submittedName>
</protein>
<dbReference type="Pfam" id="PF07110">
    <property type="entry name" value="EthD"/>
    <property type="match status" value="2"/>
</dbReference>